<evidence type="ECO:0000313" key="3">
    <source>
        <dbReference type="Proteomes" id="UP000629098"/>
    </source>
</evidence>
<dbReference type="EMBL" id="JACXAE010000022">
    <property type="protein sequence ID" value="MBD2771380.1"/>
    <property type="molecule type" value="Genomic_DNA"/>
</dbReference>
<feature type="non-terminal residue" evidence="2">
    <location>
        <position position="182"/>
    </location>
</feature>
<organism evidence="2 3">
    <name type="scientific">Iningainema tapete BLCC-T55</name>
    <dbReference type="NCBI Taxonomy" id="2748662"/>
    <lineage>
        <taxon>Bacteria</taxon>
        <taxon>Bacillati</taxon>
        <taxon>Cyanobacteriota</taxon>
        <taxon>Cyanophyceae</taxon>
        <taxon>Nostocales</taxon>
        <taxon>Scytonemataceae</taxon>
        <taxon>Iningainema tapete</taxon>
    </lineage>
</organism>
<keyword evidence="3" id="KW-1185">Reference proteome</keyword>
<accession>A0A8J6XAN4</accession>
<gene>
    <name evidence="2" type="ORF">ICL16_04410</name>
</gene>
<dbReference type="AlphaFoldDB" id="A0A8J6XAN4"/>
<evidence type="ECO:0000256" key="1">
    <source>
        <dbReference type="SAM" id="MobiDB-lite"/>
    </source>
</evidence>
<evidence type="ECO:0000313" key="2">
    <source>
        <dbReference type="EMBL" id="MBD2771380.1"/>
    </source>
</evidence>
<name>A0A8J6XAN4_9CYAN</name>
<dbReference type="RefSeq" id="WP_190825679.1">
    <property type="nucleotide sequence ID" value="NZ_CAWPPI010000022.1"/>
</dbReference>
<reference evidence="2" key="1">
    <citation type="submission" date="2020-09" db="EMBL/GenBank/DDBJ databases">
        <title>Iningainema tapete sp. nov. (Scytonemataceae, Cyanobacteria) from greenhouses in central Florida (USA) produces two types of nodularin with biosynthetic potential for microcystin-LR and anabaenopeptins.</title>
        <authorList>
            <person name="Berthold D.E."/>
            <person name="Lefler F.W."/>
            <person name="Huang I.-S."/>
            <person name="Abdulla H."/>
            <person name="Zimba P.V."/>
            <person name="Laughinghouse H.D. IV."/>
        </authorList>
    </citation>
    <scope>NUCLEOTIDE SEQUENCE</scope>
    <source>
        <strain evidence="2">BLCCT55</strain>
    </source>
</reference>
<proteinExistence type="predicted"/>
<dbReference type="Proteomes" id="UP000629098">
    <property type="component" value="Unassembled WGS sequence"/>
</dbReference>
<comment type="caution">
    <text evidence="2">The sequence shown here is derived from an EMBL/GenBank/DDBJ whole genome shotgun (WGS) entry which is preliminary data.</text>
</comment>
<feature type="region of interest" description="Disordered" evidence="1">
    <location>
        <begin position="126"/>
        <end position="159"/>
    </location>
</feature>
<sequence>MGRYSDINRGPELQDAYEKYQLWLKKSRKEKKAAYKTVAKPETDRVKTERTIGYILPFNSENDNVHLETRVIDATQTGQGASTGNIVKGLIDDRFNVAPPTGPTDQVVKVPKYKFAKIIASQRTTTATNESDSRITETPYKRHRSDNVSASFGRKGSSDNYSEALKEIKAKAAYKTFVAATG</sequence>
<protein>
    <submittedName>
        <fullName evidence="2">Uncharacterized protein</fullName>
    </submittedName>
</protein>